<dbReference type="AlphaFoldDB" id="K5UZ75"/>
<proteinExistence type="predicted"/>
<evidence type="ECO:0000313" key="2">
    <source>
        <dbReference type="Proteomes" id="UP000008370"/>
    </source>
</evidence>
<evidence type="ECO:0000313" key="1">
    <source>
        <dbReference type="EMBL" id="EKM55466.1"/>
    </source>
</evidence>
<dbReference type="Proteomes" id="UP000008370">
    <property type="component" value="Unassembled WGS sequence"/>
</dbReference>
<accession>K5UZ75</accession>
<keyword evidence="2" id="KW-1185">Reference proteome</keyword>
<dbReference type="HOGENOM" id="CLU_2961573_0_0_1"/>
<name>K5UZ75_PHACS</name>
<gene>
    <name evidence="1" type="ORF">PHACADRAFT_256111</name>
</gene>
<dbReference type="EMBL" id="JH930472">
    <property type="protein sequence ID" value="EKM55466.1"/>
    <property type="molecule type" value="Genomic_DNA"/>
</dbReference>
<organism evidence="1 2">
    <name type="scientific">Phanerochaete carnosa (strain HHB-10118-sp)</name>
    <name type="common">White-rot fungus</name>
    <name type="synonym">Peniophora carnosa</name>
    <dbReference type="NCBI Taxonomy" id="650164"/>
    <lineage>
        <taxon>Eukaryota</taxon>
        <taxon>Fungi</taxon>
        <taxon>Dikarya</taxon>
        <taxon>Basidiomycota</taxon>
        <taxon>Agaricomycotina</taxon>
        <taxon>Agaricomycetes</taxon>
        <taxon>Polyporales</taxon>
        <taxon>Phanerochaetaceae</taxon>
        <taxon>Phanerochaete</taxon>
    </lineage>
</organism>
<dbReference type="RefSeq" id="XP_007395790.1">
    <property type="nucleotide sequence ID" value="XM_007395728.1"/>
</dbReference>
<protein>
    <submittedName>
        <fullName evidence="1">Uncharacterized protein</fullName>
    </submittedName>
</protein>
<dbReference type="GeneID" id="18916489"/>
<dbReference type="KEGG" id="pco:PHACADRAFT_256111"/>
<sequence>MDMFPPGTRVSYLAENGVVMYGTVHAIVRGDGGQSLAQVRVDGDNGPPREVPVAYLHRV</sequence>
<reference evidence="1 2" key="1">
    <citation type="journal article" date="2012" name="BMC Genomics">
        <title>Comparative genomics of the white-rot fungi, Phanerochaete carnosa and P. chrysosporium, to elucidate the genetic basis of the distinct wood types they colonize.</title>
        <authorList>
            <person name="Suzuki H."/>
            <person name="MacDonald J."/>
            <person name="Syed K."/>
            <person name="Salamov A."/>
            <person name="Hori C."/>
            <person name="Aerts A."/>
            <person name="Henrissat B."/>
            <person name="Wiebenga A."/>
            <person name="vanKuyk P.A."/>
            <person name="Barry K."/>
            <person name="Lindquist E."/>
            <person name="LaButti K."/>
            <person name="Lapidus A."/>
            <person name="Lucas S."/>
            <person name="Coutinho P."/>
            <person name="Gong Y."/>
            <person name="Samejima M."/>
            <person name="Mahadevan R."/>
            <person name="Abou-Zaid M."/>
            <person name="de Vries R.P."/>
            <person name="Igarashi K."/>
            <person name="Yadav J.S."/>
            <person name="Grigoriev I.V."/>
            <person name="Master E.R."/>
        </authorList>
    </citation>
    <scope>NUCLEOTIDE SEQUENCE [LARGE SCALE GENOMIC DNA]</scope>
    <source>
        <strain evidence="1 2">HHB-10118-sp</strain>
    </source>
</reference>
<dbReference type="InParanoid" id="K5UZ75"/>